<keyword evidence="1" id="KW-0238">DNA-binding</keyword>
<dbReference type="PANTHER" id="PTHR19303">
    <property type="entry name" value="TRANSPOSON"/>
    <property type="match status" value="1"/>
</dbReference>
<dbReference type="Pfam" id="PF03184">
    <property type="entry name" value="DDE_1"/>
    <property type="match status" value="1"/>
</dbReference>
<sequence>MGKPISEMMISRILKRKIELLGSDVGSNRKCYRKHECPNLESIVYSWFLTMQEANVTISDAMLITKAKMLSNSVPCESAKEFKFSNGWLQGFKSRHGISVHVRHGEGGSAEISEEGQDRIEAVKALISRYDPEDVFNMDETSLFFQLEPNRTLAMRSISGKKKSKNRLSIALTANMPVTWKLPPFVVYKYINPRAFSCRSIRRPENLGILWNANSKAWMTIKLFEKFLLDFERRLREAGRKSALLLVVNFTGHKIVSVQDQIRILRVEFLPPNVTAVYQPMDAVTMLEKAWRVDVTAKTVKKCWIHSKLVRAEEILPDFNSSSDLPDLNVAIANDGTRELREALAQLEEITFDSGIVPNMTMNEYIDFENTHEIEDQLSLEELADFQALGDSELTEELDPDDNGEREPEPAVSVSELYMACQTVQKFLEQSSKDTALISSKAKNLIEEIHRVVSGTLVQTEITLFFTAS</sequence>
<dbReference type="Pfam" id="PF03221">
    <property type="entry name" value="HTH_Tnp_Tc5"/>
    <property type="match status" value="1"/>
</dbReference>
<dbReference type="PROSITE" id="PS51253">
    <property type="entry name" value="HTH_CENPB"/>
    <property type="match status" value="1"/>
</dbReference>
<gene>
    <name evidence="3" type="ORF">R1flu_002179</name>
</gene>
<feature type="domain" description="HTH CENPB-type" evidence="2">
    <location>
        <begin position="28"/>
        <end position="102"/>
    </location>
</feature>
<accession>A0ABD1Y5E2</accession>
<dbReference type="InterPro" id="IPR006600">
    <property type="entry name" value="HTH_CenpB_DNA-bd_dom"/>
</dbReference>
<comment type="caution">
    <text evidence="3">The sequence shown here is derived from an EMBL/GenBank/DDBJ whole genome shotgun (WGS) entry which is preliminary data.</text>
</comment>
<evidence type="ECO:0000256" key="1">
    <source>
        <dbReference type="ARBA" id="ARBA00023125"/>
    </source>
</evidence>
<evidence type="ECO:0000313" key="3">
    <source>
        <dbReference type="EMBL" id="KAL2621974.1"/>
    </source>
</evidence>
<reference evidence="3 4" key="1">
    <citation type="submission" date="2024-09" db="EMBL/GenBank/DDBJ databases">
        <title>Chromosome-scale assembly of Riccia fluitans.</title>
        <authorList>
            <person name="Paukszto L."/>
            <person name="Sawicki J."/>
            <person name="Karawczyk K."/>
            <person name="Piernik-Szablinska J."/>
            <person name="Szczecinska M."/>
            <person name="Mazdziarz M."/>
        </authorList>
    </citation>
    <scope>NUCLEOTIDE SEQUENCE [LARGE SCALE GENOMIC DNA]</scope>
    <source>
        <strain evidence="3">Rf_01</strain>
        <tissue evidence="3">Aerial parts of the thallus</tissue>
    </source>
</reference>
<proteinExistence type="predicted"/>
<dbReference type="GO" id="GO:0003677">
    <property type="term" value="F:DNA binding"/>
    <property type="evidence" value="ECO:0007669"/>
    <property type="project" value="UniProtKB-KW"/>
</dbReference>
<dbReference type="EMBL" id="JBHFFA010000006">
    <property type="protein sequence ID" value="KAL2621974.1"/>
    <property type="molecule type" value="Genomic_DNA"/>
</dbReference>
<dbReference type="PANTHER" id="PTHR19303:SF73">
    <property type="entry name" value="PROTEIN PDC2"/>
    <property type="match status" value="1"/>
</dbReference>
<organism evidence="3 4">
    <name type="scientific">Riccia fluitans</name>
    <dbReference type="NCBI Taxonomy" id="41844"/>
    <lineage>
        <taxon>Eukaryota</taxon>
        <taxon>Viridiplantae</taxon>
        <taxon>Streptophyta</taxon>
        <taxon>Embryophyta</taxon>
        <taxon>Marchantiophyta</taxon>
        <taxon>Marchantiopsida</taxon>
        <taxon>Marchantiidae</taxon>
        <taxon>Marchantiales</taxon>
        <taxon>Ricciaceae</taxon>
        <taxon>Riccia</taxon>
    </lineage>
</organism>
<dbReference type="InterPro" id="IPR050863">
    <property type="entry name" value="CenT-Element_Derived"/>
</dbReference>
<keyword evidence="4" id="KW-1185">Reference proteome</keyword>
<dbReference type="Gene3D" id="1.10.10.60">
    <property type="entry name" value="Homeodomain-like"/>
    <property type="match status" value="1"/>
</dbReference>
<dbReference type="AlphaFoldDB" id="A0ABD1Y5E2"/>
<dbReference type="InterPro" id="IPR004875">
    <property type="entry name" value="DDE_SF_endonuclease_dom"/>
</dbReference>
<evidence type="ECO:0000259" key="2">
    <source>
        <dbReference type="PROSITE" id="PS51253"/>
    </source>
</evidence>
<dbReference type="SMART" id="SM00674">
    <property type="entry name" value="CENPB"/>
    <property type="match status" value="1"/>
</dbReference>
<dbReference type="Proteomes" id="UP001605036">
    <property type="component" value="Unassembled WGS sequence"/>
</dbReference>
<protein>
    <recommendedName>
        <fullName evidence="2">HTH CENPB-type domain-containing protein</fullName>
    </recommendedName>
</protein>
<dbReference type="SUPFAM" id="SSF46689">
    <property type="entry name" value="Homeodomain-like"/>
    <property type="match status" value="1"/>
</dbReference>
<dbReference type="InterPro" id="IPR009057">
    <property type="entry name" value="Homeodomain-like_sf"/>
</dbReference>
<name>A0ABD1Y5E2_9MARC</name>
<evidence type="ECO:0000313" key="4">
    <source>
        <dbReference type="Proteomes" id="UP001605036"/>
    </source>
</evidence>